<dbReference type="RefSeq" id="WP_167029013.1">
    <property type="nucleotide sequence ID" value="NZ_CP050177.1"/>
</dbReference>
<dbReference type="AlphaFoldDB" id="A0A6G9GYP7"/>
<dbReference type="EMBL" id="CP050177">
    <property type="protein sequence ID" value="QIQ03340.1"/>
    <property type="molecule type" value="Genomic_DNA"/>
</dbReference>
<dbReference type="KEGG" id="slia:HA039_14225"/>
<dbReference type="Pfam" id="PF00300">
    <property type="entry name" value="His_Phos_1"/>
    <property type="match status" value="1"/>
</dbReference>
<dbReference type="Gene3D" id="3.40.50.1240">
    <property type="entry name" value="Phosphoglycerate mutase-like"/>
    <property type="match status" value="1"/>
</dbReference>
<sequence>MTTTRVLLIAPALSTALREARFGEAEEAPHDQDPTATGTGTGTGTGGLDPVGLRQAEAVREPFPRPSRLHISPTRRCHATARALGLTTAPAPAPAPCAMGRWQGRTLDDVAAAEPESVAAWLSDPAAAPHGGESLLTLLTRVGDWLDALPDAPSGSPTQDPHRSGRVLAVAEPDVVRAAVTHALGAPPEAFWRIDVRPLSLVELSGRGSRWNLLGGRPLHTET</sequence>
<gene>
    <name evidence="2" type="ORF">HA039_14225</name>
</gene>
<keyword evidence="3" id="KW-1185">Reference proteome</keyword>
<dbReference type="InterPro" id="IPR029033">
    <property type="entry name" value="His_PPase_superfam"/>
</dbReference>
<evidence type="ECO:0000313" key="2">
    <source>
        <dbReference type="EMBL" id="QIQ03340.1"/>
    </source>
</evidence>
<feature type="compositionally biased region" description="Gly residues" evidence="1">
    <location>
        <begin position="39"/>
        <end position="49"/>
    </location>
</feature>
<accession>A0A6G9GYP7</accession>
<evidence type="ECO:0000313" key="3">
    <source>
        <dbReference type="Proteomes" id="UP000501179"/>
    </source>
</evidence>
<dbReference type="InterPro" id="IPR013078">
    <property type="entry name" value="His_Pase_superF_clade-1"/>
</dbReference>
<proteinExistence type="predicted"/>
<feature type="region of interest" description="Disordered" evidence="1">
    <location>
        <begin position="25"/>
        <end position="50"/>
    </location>
</feature>
<dbReference type="SUPFAM" id="SSF53254">
    <property type="entry name" value="Phosphoglycerate mutase-like"/>
    <property type="match status" value="1"/>
</dbReference>
<evidence type="ECO:0000256" key="1">
    <source>
        <dbReference type="SAM" id="MobiDB-lite"/>
    </source>
</evidence>
<reference evidence="2 3" key="1">
    <citation type="submission" date="2020-03" db="EMBL/GenBank/DDBJ databases">
        <title>A novel species.</title>
        <authorList>
            <person name="Gao J."/>
        </authorList>
    </citation>
    <scope>NUCLEOTIDE SEQUENCE [LARGE SCALE GENOMIC DNA]</scope>
    <source>
        <strain evidence="2 3">QMT-12</strain>
    </source>
</reference>
<name>A0A6G9GYP7_9ACTN</name>
<organism evidence="2 3">
    <name type="scientific">Streptomyces liangshanensis</name>
    <dbReference type="NCBI Taxonomy" id="2717324"/>
    <lineage>
        <taxon>Bacteria</taxon>
        <taxon>Bacillati</taxon>
        <taxon>Actinomycetota</taxon>
        <taxon>Actinomycetes</taxon>
        <taxon>Kitasatosporales</taxon>
        <taxon>Streptomycetaceae</taxon>
        <taxon>Streptomyces</taxon>
    </lineage>
</organism>
<protein>
    <submittedName>
        <fullName evidence="2">Histidine phosphatase family protein</fullName>
    </submittedName>
</protein>
<dbReference type="Proteomes" id="UP000501179">
    <property type="component" value="Chromosome"/>
</dbReference>